<dbReference type="STRING" id="1220924.W2S6H9"/>
<dbReference type="GO" id="GO:0005634">
    <property type="term" value="C:nucleus"/>
    <property type="evidence" value="ECO:0007669"/>
    <property type="project" value="UniProtKB-SubCell"/>
</dbReference>
<dbReference type="EMBL" id="KI635846">
    <property type="protein sequence ID" value="ETN44235.1"/>
    <property type="molecule type" value="Genomic_DNA"/>
</dbReference>
<evidence type="ECO:0000256" key="7">
    <source>
        <dbReference type="SAM" id="MobiDB-lite"/>
    </source>
</evidence>
<dbReference type="InterPro" id="IPR020588">
    <property type="entry name" value="RecA_ATP-bd"/>
</dbReference>
<dbReference type="PROSITE" id="PS50162">
    <property type="entry name" value="RECA_2"/>
    <property type="match status" value="1"/>
</dbReference>
<dbReference type="Pfam" id="PF08423">
    <property type="entry name" value="Rad51"/>
    <property type="match status" value="1"/>
</dbReference>
<dbReference type="GO" id="GO:0005524">
    <property type="term" value="F:ATP binding"/>
    <property type="evidence" value="ECO:0007669"/>
    <property type="project" value="UniProtKB-KW"/>
</dbReference>
<dbReference type="InParanoid" id="W2S6H9"/>
<proteinExistence type="predicted"/>
<feature type="compositionally biased region" description="Low complexity" evidence="7">
    <location>
        <begin position="292"/>
        <end position="307"/>
    </location>
</feature>
<evidence type="ECO:0000256" key="4">
    <source>
        <dbReference type="ARBA" id="ARBA00022840"/>
    </source>
</evidence>
<evidence type="ECO:0000256" key="1">
    <source>
        <dbReference type="ARBA" id="ARBA00004123"/>
    </source>
</evidence>
<dbReference type="HOGENOM" id="CLU_013059_1_1_1"/>
<sequence>MCDLAQVLPDFNLKPYSHLLHSLEKNEFTVTDLVSLDPVEIARRCPLPLLDVRRLIADVIEWLQRDLNMLPPVHSISSDFLAPDMSSDSSVNPEPTRSQNMFVRTLDLEIDALLGGGFPAGYVTEVVGESAVGKTQILFGLLLSVQLPVPQGLGKGALYISTEDPLNTVRLAEILQSHPYYAQLPDSDIPSFDRIHAKTVTNLAVQQQLIEFQLPIAVERLDIGLIILDSVAANFRADRDVATTNGLVDRAVDLAKVGGILRRLAVEKNIAVVVANQVSDRFAESLFQPSQDLMRSSSPSSSVATPSQLGSRRSERDSKMTLDHQSRFFTGWGDKPAYMHQELKAPALGLAWANQIDARIVLKVEAETSKAAAAVGKRRRFMNVVFAPWAGQRTKPLEYSIEQQGIVAKADDGLKSEHQELLDETLWADADDDEFP</sequence>
<name>W2S6H9_CYPE1</name>
<dbReference type="OrthoDB" id="1861185at2759"/>
<dbReference type="GO" id="GO:0003697">
    <property type="term" value="F:single-stranded DNA binding"/>
    <property type="evidence" value="ECO:0007669"/>
    <property type="project" value="TreeGrafter"/>
</dbReference>
<keyword evidence="3" id="KW-0227">DNA damage</keyword>
<accession>W2S6H9</accession>
<dbReference type="SUPFAM" id="SSF52540">
    <property type="entry name" value="P-loop containing nucleoside triphosphate hydrolases"/>
    <property type="match status" value="1"/>
</dbReference>
<feature type="region of interest" description="Disordered" evidence="7">
    <location>
        <begin position="292"/>
        <end position="320"/>
    </location>
</feature>
<dbReference type="GO" id="GO:0000150">
    <property type="term" value="F:DNA strand exchange activity"/>
    <property type="evidence" value="ECO:0007669"/>
    <property type="project" value="TreeGrafter"/>
</dbReference>
<comment type="subcellular location">
    <subcellularLocation>
        <location evidence="1">Nucleus</location>
    </subcellularLocation>
</comment>
<dbReference type="InterPro" id="IPR047348">
    <property type="entry name" value="XRCC3-like_C"/>
</dbReference>
<dbReference type="CDD" id="cd19491">
    <property type="entry name" value="XRCC3"/>
    <property type="match status" value="1"/>
</dbReference>
<dbReference type="PANTHER" id="PTHR22942:SF66">
    <property type="entry name" value="RE19845P"/>
    <property type="match status" value="1"/>
</dbReference>
<dbReference type="AlphaFoldDB" id="W2S6H9"/>
<dbReference type="GO" id="GO:0140664">
    <property type="term" value="F:ATP-dependent DNA damage sensor activity"/>
    <property type="evidence" value="ECO:0007669"/>
    <property type="project" value="InterPro"/>
</dbReference>
<evidence type="ECO:0000256" key="2">
    <source>
        <dbReference type="ARBA" id="ARBA00022741"/>
    </source>
</evidence>
<dbReference type="GO" id="GO:0061982">
    <property type="term" value="P:meiosis I cell cycle process"/>
    <property type="evidence" value="ECO:0007669"/>
    <property type="project" value="UniProtKB-ARBA"/>
</dbReference>
<dbReference type="FunCoup" id="W2S6H9">
    <property type="interactions" value="35"/>
</dbReference>
<protein>
    <recommendedName>
        <fullName evidence="8">RecA family profile 1 domain-containing protein</fullName>
    </recommendedName>
</protein>
<dbReference type="Proteomes" id="UP000030752">
    <property type="component" value="Unassembled WGS sequence"/>
</dbReference>
<organism evidence="9 10">
    <name type="scientific">Cyphellophora europaea (strain CBS 101466)</name>
    <name type="common">Phialophora europaea</name>
    <dbReference type="NCBI Taxonomy" id="1220924"/>
    <lineage>
        <taxon>Eukaryota</taxon>
        <taxon>Fungi</taxon>
        <taxon>Dikarya</taxon>
        <taxon>Ascomycota</taxon>
        <taxon>Pezizomycotina</taxon>
        <taxon>Eurotiomycetes</taxon>
        <taxon>Chaetothyriomycetidae</taxon>
        <taxon>Chaetothyriales</taxon>
        <taxon>Cyphellophoraceae</taxon>
        <taxon>Cyphellophora</taxon>
    </lineage>
</organism>
<keyword evidence="6" id="KW-0539">Nucleus</keyword>
<dbReference type="InterPro" id="IPR027417">
    <property type="entry name" value="P-loop_NTPase"/>
</dbReference>
<dbReference type="eggNOG" id="KOG1564">
    <property type="taxonomic scope" value="Eukaryota"/>
</dbReference>
<dbReference type="InterPro" id="IPR013632">
    <property type="entry name" value="Rad51_C"/>
</dbReference>
<feature type="domain" description="RecA family profile 1" evidence="8">
    <location>
        <begin position="99"/>
        <end position="278"/>
    </location>
</feature>
<dbReference type="RefSeq" id="XP_008713677.1">
    <property type="nucleotide sequence ID" value="XM_008715455.1"/>
</dbReference>
<dbReference type="GO" id="GO:0000730">
    <property type="term" value="P:DNA recombinase assembly"/>
    <property type="evidence" value="ECO:0007669"/>
    <property type="project" value="TreeGrafter"/>
</dbReference>
<evidence type="ECO:0000256" key="6">
    <source>
        <dbReference type="ARBA" id="ARBA00023242"/>
    </source>
</evidence>
<keyword evidence="4" id="KW-0067">ATP-binding</keyword>
<reference evidence="9 10" key="1">
    <citation type="submission" date="2013-03" db="EMBL/GenBank/DDBJ databases">
        <title>The Genome Sequence of Phialophora europaea CBS 101466.</title>
        <authorList>
            <consortium name="The Broad Institute Genomics Platform"/>
            <person name="Cuomo C."/>
            <person name="de Hoog S."/>
            <person name="Gorbushina A."/>
            <person name="Walker B."/>
            <person name="Young S.K."/>
            <person name="Zeng Q."/>
            <person name="Gargeya S."/>
            <person name="Fitzgerald M."/>
            <person name="Haas B."/>
            <person name="Abouelleil A."/>
            <person name="Allen A.W."/>
            <person name="Alvarado L."/>
            <person name="Arachchi H.M."/>
            <person name="Berlin A.M."/>
            <person name="Chapman S.B."/>
            <person name="Gainer-Dewar J."/>
            <person name="Goldberg J."/>
            <person name="Griggs A."/>
            <person name="Gujja S."/>
            <person name="Hansen M."/>
            <person name="Howarth C."/>
            <person name="Imamovic A."/>
            <person name="Ireland A."/>
            <person name="Larimer J."/>
            <person name="McCowan C."/>
            <person name="Murphy C."/>
            <person name="Pearson M."/>
            <person name="Poon T.W."/>
            <person name="Priest M."/>
            <person name="Roberts A."/>
            <person name="Saif S."/>
            <person name="Shea T."/>
            <person name="Sisk P."/>
            <person name="Sykes S."/>
            <person name="Wortman J."/>
            <person name="Nusbaum C."/>
            <person name="Birren B."/>
        </authorList>
    </citation>
    <scope>NUCLEOTIDE SEQUENCE [LARGE SCALE GENOMIC DNA]</scope>
    <source>
        <strain evidence="9 10">CBS 101466</strain>
    </source>
</reference>
<evidence type="ECO:0000256" key="5">
    <source>
        <dbReference type="ARBA" id="ARBA00023204"/>
    </source>
</evidence>
<evidence type="ECO:0000256" key="3">
    <source>
        <dbReference type="ARBA" id="ARBA00022763"/>
    </source>
</evidence>
<dbReference type="VEuPathDB" id="FungiDB:HMPREF1541_10786"/>
<evidence type="ECO:0000259" key="8">
    <source>
        <dbReference type="PROSITE" id="PS50162"/>
    </source>
</evidence>
<dbReference type="PANTHER" id="PTHR22942">
    <property type="entry name" value="RECA/RAD51/RADA DNA STRAND-PAIRING FAMILY MEMBER"/>
    <property type="match status" value="1"/>
</dbReference>
<gene>
    <name evidence="9" type="ORF">HMPREF1541_10786</name>
</gene>
<dbReference type="GO" id="GO:0003690">
    <property type="term" value="F:double-stranded DNA binding"/>
    <property type="evidence" value="ECO:0007669"/>
    <property type="project" value="TreeGrafter"/>
</dbReference>
<dbReference type="GeneID" id="19978125"/>
<keyword evidence="5" id="KW-0234">DNA repair</keyword>
<dbReference type="GO" id="GO:0042148">
    <property type="term" value="P:DNA strand invasion"/>
    <property type="evidence" value="ECO:0007669"/>
    <property type="project" value="TreeGrafter"/>
</dbReference>
<keyword evidence="10" id="KW-1185">Reference proteome</keyword>
<dbReference type="Gene3D" id="3.40.50.300">
    <property type="entry name" value="P-loop containing nucleotide triphosphate hydrolases"/>
    <property type="match status" value="1"/>
</dbReference>
<evidence type="ECO:0000313" key="10">
    <source>
        <dbReference type="Proteomes" id="UP000030752"/>
    </source>
</evidence>
<evidence type="ECO:0000313" key="9">
    <source>
        <dbReference type="EMBL" id="ETN44235.1"/>
    </source>
</evidence>
<dbReference type="GO" id="GO:0006312">
    <property type="term" value="P:mitotic recombination"/>
    <property type="evidence" value="ECO:0007669"/>
    <property type="project" value="TreeGrafter"/>
</dbReference>
<keyword evidence="2" id="KW-0547">Nucleotide-binding</keyword>